<reference evidence="3" key="1">
    <citation type="submission" date="2018-07" db="EMBL/GenBank/DDBJ databases">
        <title>Giant CbK-like Caulobacter bacteriophages have genetically divergent genomes.</title>
        <authorList>
            <person name="Wilson K.M."/>
            <person name="Ely B."/>
        </authorList>
    </citation>
    <scope>NUCLEOTIDE SEQUENCE [LARGE SCALE GENOMIC DNA]</scope>
</reference>
<protein>
    <recommendedName>
        <fullName evidence="4">PD-(D/E)XK endonuclease-like domain-containing protein</fullName>
    </recommendedName>
</protein>
<evidence type="ECO:0000256" key="1">
    <source>
        <dbReference type="SAM" id="Coils"/>
    </source>
</evidence>
<accession>A0A385EDX2</accession>
<dbReference type="Gene3D" id="3.90.320.10">
    <property type="match status" value="1"/>
</dbReference>
<sequence length="363" mass="40722">MTAINFAKGFDEYVAAHQKKWRHDRSKSVGASEAFGCLRKAWFGKHNTPKDRNHKDDWGALKRGDVMEEHWVEPVVKWYLDQLPGNVRLIWGGKHQRTLVGKTAPASATPDGLIIDADDDALALYGIPSLGGTGCFNFEIKSIDPRVNLKEEKGIHRGQTIMQMGLTRELTSYRPNYALIIYVDASFYSDMNFYVIPFSQETFEAGKERAKQAFEVKSVADIFPEGKLDGSCDYCPYTTACSVANGEATPTDGVTTETNTPSPIVKEFEDLIFLERELSAEKKVAEKAHKEAQERLKELFREVGTRRFQVGDIKASITWNKGKKSLDRKAMEEDGIDLSPYEKEGNGFDTLRITEKGSGVDDT</sequence>
<name>A0A385EDX2_9CAUD</name>
<evidence type="ECO:0000313" key="3">
    <source>
        <dbReference type="Proteomes" id="UP000259421"/>
    </source>
</evidence>
<keyword evidence="1" id="KW-0175">Coiled coil</keyword>
<proteinExistence type="predicted"/>
<reference evidence="2 3" key="2">
    <citation type="submission" date="2018-09" db="EMBL/GenBank/DDBJ databases">
        <title>Giant CbK-like Caulobacter bacteriophages have genetically divergent genomes.</title>
        <authorList>
            <person name="Wilson K."/>
            <person name="Ely B."/>
        </authorList>
    </citation>
    <scope>NUCLEOTIDE SEQUENCE [LARGE SCALE GENOMIC DNA]</scope>
</reference>
<dbReference type="Proteomes" id="UP000259421">
    <property type="component" value="Segment"/>
</dbReference>
<keyword evidence="3" id="KW-1185">Reference proteome</keyword>
<evidence type="ECO:0000313" key="2">
    <source>
        <dbReference type="EMBL" id="AXQ69215.1"/>
    </source>
</evidence>
<feature type="coiled-coil region" evidence="1">
    <location>
        <begin position="271"/>
        <end position="302"/>
    </location>
</feature>
<gene>
    <name evidence="2" type="ORF">CcrBL9_gp191</name>
</gene>
<dbReference type="EMBL" id="MH588546">
    <property type="protein sequence ID" value="AXQ69215.1"/>
    <property type="molecule type" value="Genomic_DNA"/>
</dbReference>
<evidence type="ECO:0008006" key="4">
    <source>
        <dbReference type="Google" id="ProtNLM"/>
    </source>
</evidence>
<dbReference type="InterPro" id="IPR011604">
    <property type="entry name" value="PDDEXK-like_dom_sf"/>
</dbReference>
<organism evidence="2 3">
    <name type="scientific">Caulobacter phage CcrBL9</name>
    <dbReference type="NCBI Taxonomy" id="2283270"/>
    <lineage>
        <taxon>Viruses</taxon>
        <taxon>Duplodnaviria</taxon>
        <taxon>Heunggongvirae</taxon>
        <taxon>Uroviricota</taxon>
        <taxon>Caudoviricetes</taxon>
        <taxon>Jeanschmidtviridae</taxon>
        <taxon>Bertelyvirus</taxon>
        <taxon>Bertelyvirus BL9</taxon>
    </lineage>
</organism>